<comment type="pathway">
    <text evidence="3">Amino-sugar metabolism; N-acetylneuraminate degradation; D-fructose 6-phosphate from N-acetylneuraminate: step 5/5.</text>
</comment>
<feature type="domain" description="Glucosamine/galactosamine-6-phosphate isomerase" evidence="4">
    <location>
        <begin position="10"/>
        <end position="224"/>
    </location>
</feature>
<comment type="caution">
    <text evidence="3">Lacks conserved residue(s) required for the propagation of feature annotation.</text>
</comment>
<dbReference type="InterPro" id="IPR004547">
    <property type="entry name" value="Glucosamine6P_isomerase"/>
</dbReference>
<dbReference type="UniPathway" id="UPA00629">
    <property type="reaction ID" value="UER00684"/>
</dbReference>
<gene>
    <name evidence="3 5" type="primary">nagB</name>
    <name evidence="5" type="ORF">D7Z54_19935</name>
</gene>
<evidence type="ECO:0000313" key="5">
    <source>
        <dbReference type="EMBL" id="RSL31512.1"/>
    </source>
</evidence>
<dbReference type="Proteomes" id="UP000275076">
    <property type="component" value="Unassembled WGS sequence"/>
</dbReference>
<evidence type="ECO:0000256" key="1">
    <source>
        <dbReference type="ARBA" id="ARBA00022801"/>
    </source>
</evidence>
<feature type="active site" description="For ring-opening step" evidence="3">
    <location>
        <position position="143"/>
    </location>
</feature>
<dbReference type="EMBL" id="RBVX01000023">
    <property type="protein sequence ID" value="RSL31512.1"/>
    <property type="molecule type" value="Genomic_DNA"/>
</dbReference>
<dbReference type="InterPro" id="IPR018321">
    <property type="entry name" value="Glucosamine6P_isomerase_CS"/>
</dbReference>
<keyword evidence="2 3" id="KW-0119">Carbohydrate metabolism</keyword>
<dbReference type="GO" id="GO:0042802">
    <property type="term" value="F:identical protein binding"/>
    <property type="evidence" value="ECO:0007669"/>
    <property type="project" value="TreeGrafter"/>
</dbReference>
<comment type="function">
    <text evidence="3">Catalyzes the reversible isomerization-deamination of glucosamine 6-phosphate (GlcN6P) to form fructose 6-phosphate (Fru6P) and ammonium ion.</text>
</comment>
<dbReference type="SUPFAM" id="SSF100950">
    <property type="entry name" value="NagB/RpiA/CoA transferase-like"/>
    <property type="match status" value="1"/>
</dbReference>
<dbReference type="EC" id="3.5.99.6" evidence="3"/>
<feature type="active site" description="Proton acceptor; for ring-opening step" evidence="3">
    <location>
        <position position="138"/>
    </location>
</feature>
<organism evidence="5 6">
    <name type="scientific">Salibacterium salarium</name>
    <dbReference type="NCBI Taxonomy" id="284579"/>
    <lineage>
        <taxon>Bacteria</taxon>
        <taxon>Bacillati</taxon>
        <taxon>Bacillota</taxon>
        <taxon>Bacilli</taxon>
        <taxon>Bacillales</taxon>
        <taxon>Bacillaceae</taxon>
    </lineage>
</organism>
<dbReference type="HAMAP" id="MF_01241">
    <property type="entry name" value="GlcN6P_deamin"/>
    <property type="match status" value="1"/>
</dbReference>
<dbReference type="Pfam" id="PF01182">
    <property type="entry name" value="Glucosamine_iso"/>
    <property type="match status" value="1"/>
</dbReference>
<dbReference type="GO" id="GO:0004342">
    <property type="term" value="F:glucosamine-6-phosphate deaminase activity"/>
    <property type="evidence" value="ECO:0007669"/>
    <property type="project" value="UniProtKB-UniRule"/>
</dbReference>
<dbReference type="GO" id="GO:0019262">
    <property type="term" value="P:N-acetylneuraminate catabolic process"/>
    <property type="evidence" value="ECO:0007669"/>
    <property type="project" value="UniProtKB-UniRule"/>
</dbReference>
<reference evidence="5 6" key="1">
    <citation type="submission" date="2018-10" db="EMBL/GenBank/DDBJ databases">
        <title>Draft genome sequence of Bacillus salarius IM0101, isolated from a hypersaline soil in Inner Mongolia, China.</title>
        <authorList>
            <person name="Yamprayoonswat W."/>
            <person name="Boonvisut S."/>
            <person name="Jumpathong W."/>
            <person name="Sittihan S."/>
            <person name="Ruangsuj P."/>
            <person name="Wanthongcharoen S."/>
            <person name="Thongpramul N."/>
            <person name="Pimmason S."/>
            <person name="Yu B."/>
            <person name="Yasawong M."/>
        </authorList>
    </citation>
    <scope>NUCLEOTIDE SEQUENCE [LARGE SCALE GENOMIC DNA]</scope>
    <source>
        <strain evidence="5 6">IM0101</strain>
    </source>
</reference>
<proteinExistence type="inferred from homology"/>
<evidence type="ECO:0000259" key="4">
    <source>
        <dbReference type="Pfam" id="PF01182"/>
    </source>
</evidence>
<comment type="similarity">
    <text evidence="3">Belongs to the glucosamine/galactosamine-6-phosphate isomerase family. NagB subfamily.</text>
</comment>
<keyword evidence="6" id="KW-1185">Reference proteome</keyword>
<dbReference type="GO" id="GO:0005737">
    <property type="term" value="C:cytoplasm"/>
    <property type="evidence" value="ECO:0007669"/>
    <property type="project" value="TreeGrafter"/>
</dbReference>
<dbReference type="GO" id="GO:0006043">
    <property type="term" value="P:glucosamine catabolic process"/>
    <property type="evidence" value="ECO:0007669"/>
    <property type="project" value="TreeGrafter"/>
</dbReference>
<comment type="catalytic activity">
    <reaction evidence="3">
        <text>alpha-D-glucosamine 6-phosphate + H2O = beta-D-fructose 6-phosphate + NH4(+)</text>
        <dbReference type="Rhea" id="RHEA:12172"/>
        <dbReference type="ChEBI" id="CHEBI:15377"/>
        <dbReference type="ChEBI" id="CHEBI:28938"/>
        <dbReference type="ChEBI" id="CHEBI:57634"/>
        <dbReference type="ChEBI" id="CHEBI:75989"/>
        <dbReference type="EC" id="3.5.99.6"/>
    </reaction>
</comment>
<sequence length="249" mass="27985">MNIHVLNSYEKMSQYAAHMIEAQMQKKHDSVLGLATGGTPEGLYKELIRRFQEGRVDFKEAETFNLDEYIGLGQAHPQSYSYYMWSRFFSHVNIDRTRIYLPFSKSAEDTDALAEYDIQLQEVGGIDLQLLGIGQNGHIGFNEPGSFLRADTHYVDLSLETVEANARFFSTEEDVPKQAITMGMAPILQARSILLLASGKTKARAVKEMLQSAISPQHPASFLQLHSSVDLVLDAEAAMELPNRDFVHQ</sequence>
<dbReference type="InterPro" id="IPR037171">
    <property type="entry name" value="NagB/RpiA_transferase-like"/>
</dbReference>
<dbReference type="AlphaFoldDB" id="A0A428MZI1"/>
<feature type="active site" description="For ring-opening step" evidence="3">
    <location>
        <position position="136"/>
    </location>
</feature>
<dbReference type="Gene3D" id="3.40.50.1360">
    <property type="match status" value="1"/>
</dbReference>
<dbReference type="GO" id="GO:0006046">
    <property type="term" value="P:N-acetylglucosamine catabolic process"/>
    <property type="evidence" value="ECO:0007669"/>
    <property type="project" value="UniProtKB-UniRule"/>
</dbReference>
<dbReference type="InterPro" id="IPR006148">
    <property type="entry name" value="Glc/Gal-6P_isomerase"/>
</dbReference>
<dbReference type="GO" id="GO:0005975">
    <property type="term" value="P:carbohydrate metabolic process"/>
    <property type="evidence" value="ECO:0007669"/>
    <property type="project" value="InterPro"/>
</dbReference>
<dbReference type="CDD" id="cd01399">
    <property type="entry name" value="GlcN6P_deaminase"/>
    <property type="match status" value="1"/>
</dbReference>
<evidence type="ECO:0000256" key="3">
    <source>
        <dbReference type="HAMAP-Rule" id="MF_01241"/>
    </source>
</evidence>
<dbReference type="RefSeq" id="WP_125558307.1">
    <property type="nucleotide sequence ID" value="NZ_RBVX01000023.1"/>
</dbReference>
<name>A0A428MZI1_9BACI</name>
<dbReference type="NCBIfam" id="TIGR00502">
    <property type="entry name" value="nagB"/>
    <property type="match status" value="1"/>
</dbReference>
<accession>A0A428MZI1</accession>
<feature type="active site" description="Proton acceptor; for enolization step" evidence="3">
    <location>
        <position position="67"/>
    </location>
</feature>
<dbReference type="OrthoDB" id="9791139at2"/>
<evidence type="ECO:0000313" key="6">
    <source>
        <dbReference type="Proteomes" id="UP000275076"/>
    </source>
</evidence>
<dbReference type="PROSITE" id="PS01161">
    <property type="entry name" value="GLC_GALNAC_ISOMERASE"/>
    <property type="match status" value="1"/>
</dbReference>
<evidence type="ECO:0000256" key="2">
    <source>
        <dbReference type="ARBA" id="ARBA00023277"/>
    </source>
</evidence>
<comment type="caution">
    <text evidence="5">The sequence shown here is derived from an EMBL/GenBank/DDBJ whole genome shotgun (WGS) entry which is preliminary data.</text>
</comment>
<protein>
    <recommendedName>
        <fullName evidence="3">Glucosamine-6-phosphate deaminase</fullName>
        <ecNumber evidence="3">3.5.99.6</ecNumber>
    </recommendedName>
    <alternativeName>
        <fullName evidence="3">GlcN6P deaminase</fullName>
        <shortName evidence="3">GNPDA</shortName>
    </alternativeName>
    <alternativeName>
        <fullName evidence="3">Glucosamine-6-phosphate isomerase</fullName>
    </alternativeName>
</protein>
<keyword evidence="1 3" id="KW-0378">Hydrolase</keyword>
<dbReference type="PANTHER" id="PTHR11280:SF5">
    <property type="entry name" value="GLUCOSAMINE-6-PHOSPHATE ISOMERASE"/>
    <property type="match status" value="1"/>
</dbReference>
<dbReference type="PANTHER" id="PTHR11280">
    <property type="entry name" value="GLUCOSAMINE-6-PHOSPHATE ISOMERASE"/>
    <property type="match status" value="1"/>
</dbReference>